<dbReference type="PROSITE" id="PS51762">
    <property type="entry name" value="GH16_2"/>
    <property type="match status" value="1"/>
</dbReference>
<keyword evidence="4" id="KW-0326">Glycosidase</keyword>
<dbReference type="CDD" id="cd02175">
    <property type="entry name" value="GH16_lichenase"/>
    <property type="match status" value="1"/>
</dbReference>
<dbReference type="RefSeq" id="WP_006072955.1">
    <property type="nucleotide sequence ID" value="NZ_CP033577.1"/>
</dbReference>
<evidence type="ECO:0000313" key="11">
    <source>
        <dbReference type="Proteomes" id="UP000279760"/>
    </source>
</evidence>
<evidence type="ECO:0000256" key="7">
    <source>
        <dbReference type="ARBA" id="ARBA00031665"/>
    </source>
</evidence>
<evidence type="ECO:0000313" key="10">
    <source>
        <dbReference type="EMBL" id="AYV20431.1"/>
    </source>
</evidence>
<gene>
    <name evidence="10" type="ORF">ECB94_03535</name>
</gene>
<evidence type="ECO:0000256" key="4">
    <source>
        <dbReference type="ARBA" id="ARBA00023295"/>
    </source>
</evidence>
<dbReference type="InterPro" id="IPR008264">
    <property type="entry name" value="Beta_glucanase"/>
</dbReference>
<dbReference type="Pfam" id="PF00722">
    <property type="entry name" value="Glyco_hydro_16"/>
    <property type="match status" value="1"/>
</dbReference>
<feature type="domain" description="GH16" evidence="9">
    <location>
        <begin position="23"/>
        <end position="237"/>
    </location>
</feature>
<feature type="active site" description="Nucleophile" evidence="8">
    <location>
        <position position="134"/>
    </location>
</feature>
<dbReference type="InterPro" id="IPR013320">
    <property type="entry name" value="ConA-like_dom_sf"/>
</dbReference>
<accession>A0A3G4VB85</accession>
<dbReference type="PANTHER" id="PTHR31062">
    <property type="entry name" value="XYLOGLUCAN ENDOTRANSGLUCOSYLASE/HYDROLASE PROTEIN 8-RELATED"/>
    <property type="match status" value="1"/>
</dbReference>
<dbReference type="PRINTS" id="PR00737">
    <property type="entry name" value="GLHYDRLASE16"/>
</dbReference>
<dbReference type="SUPFAM" id="SSF49899">
    <property type="entry name" value="Concanavalin A-like lectins/glucanases"/>
    <property type="match status" value="1"/>
</dbReference>
<dbReference type="Proteomes" id="UP000279760">
    <property type="component" value="Chromosome 1"/>
</dbReference>
<evidence type="ECO:0000256" key="2">
    <source>
        <dbReference type="ARBA" id="ARBA00014569"/>
    </source>
</evidence>
<organism evidence="10 11">
    <name type="scientific">Vibrio mediterranei</name>
    <dbReference type="NCBI Taxonomy" id="689"/>
    <lineage>
        <taxon>Bacteria</taxon>
        <taxon>Pseudomonadati</taxon>
        <taxon>Pseudomonadota</taxon>
        <taxon>Gammaproteobacteria</taxon>
        <taxon>Vibrionales</taxon>
        <taxon>Vibrionaceae</taxon>
        <taxon>Vibrio</taxon>
    </lineage>
</organism>
<dbReference type="InterPro" id="IPR000757">
    <property type="entry name" value="Beta-glucanase-like"/>
</dbReference>
<sequence length="256" mass="29380">MKTTTTTLAMVCLATSAEAGKAFDDPLTSLDTNRWFIADGWENGYPFLNRWQHDHAEFSPQGLALNLSNIIDNHGYPEIVSGEIRTQGFYGNGCFEVEMKPVKAEGVVSAFFLFAGPYDQPEGGNGIHNEIDIEFIGLNTNLVQFNFWSNDDSYEQRNEYIHYLDFDAADEFHKYAIEWNRNTIKWYIDDELVYKVRNTETQPIPSQSDTKLRAMMNIWATAPELSNWAGLYDQSTGAHHSAHYRNFRFTRSKCNN</sequence>
<dbReference type="GO" id="GO:0004553">
    <property type="term" value="F:hydrolase activity, hydrolyzing O-glycosyl compounds"/>
    <property type="evidence" value="ECO:0007669"/>
    <property type="project" value="InterPro"/>
</dbReference>
<evidence type="ECO:0000256" key="6">
    <source>
        <dbReference type="ARBA" id="ARBA00029771"/>
    </source>
</evidence>
<reference evidence="10 11" key="1">
    <citation type="submission" date="2018-11" db="EMBL/GenBank/DDBJ databases">
        <title>Complete Genome Sequence of Vbrio mediterranei 117-T6: a Potential Pathogen Bacteria Isolated from the Conchocelis of Pyropia.</title>
        <authorList>
            <person name="Liu Q."/>
        </authorList>
    </citation>
    <scope>NUCLEOTIDE SEQUENCE [LARGE SCALE GENOMIC DNA]</scope>
    <source>
        <strain evidence="10 11">117-T6</strain>
    </source>
</reference>
<dbReference type="EMBL" id="CP033577">
    <property type="protein sequence ID" value="AYV20431.1"/>
    <property type="molecule type" value="Genomic_DNA"/>
</dbReference>
<comment type="similarity">
    <text evidence="1">Belongs to the glycosyl hydrolase 16 family.</text>
</comment>
<name>A0A3G4VB85_9VIBR</name>
<dbReference type="InterPro" id="IPR044791">
    <property type="entry name" value="Beta-glucanase/XTH"/>
</dbReference>
<protein>
    <recommendedName>
        <fullName evidence="2">Beta-glucanase</fullName>
    </recommendedName>
    <alternativeName>
        <fullName evidence="7">1,3-1,4-beta-D-glucan 4-glucanohydrolase</fullName>
    </alternativeName>
    <alternativeName>
        <fullName evidence="6">Endo-beta-1,3-1,4 glucanase</fullName>
    </alternativeName>
    <alternativeName>
        <fullName evidence="5">Lichenase</fullName>
    </alternativeName>
</protein>
<evidence type="ECO:0000256" key="3">
    <source>
        <dbReference type="ARBA" id="ARBA00022801"/>
    </source>
</evidence>
<keyword evidence="3 10" id="KW-0378">Hydrolase</keyword>
<evidence type="ECO:0000259" key="9">
    <source>
        <dbReference type="PROSITE" id="PS51762"/>
    </source>
</evidence>
<evidence type="ECO:0000256" key="5">
    <source>
        <dbReference type="ARBA" id="ARBA00029722"/>
    </source>
</evidence>
<proteinExistence type="inferred from homology"/>
<evidence type="ECO:0000256" key="1">
    <source>
        <dbReference type="ARBA" id="ARBA00006865"/>
    </source>
</evidence>
<dbReference type="Gene3D" id="2.60.120.200">
    <property type="match status" value="1"/>
</dbReference>
<dbReference type="AlphaFoldDB" id="A0A3G4VB85"/>
<evidence type="ECO:0000256" key="8">
    <source>
        <dbReference type="PIRSR" id="PIRSR608264-1"/>
    </source>
</evidence>
<feature type="active site" description="Nucleophile" evidence="8">
    <location>
        <position position="130"/>
    </location>
</feature>
<dbReference type="GO" id="GO:0005975">
    <property type="term" value="P:carbohydrate metabolic process"/>
    <property type="evidence" value="ECO:0007669"/>
    <property type="project" value="InterPro"/>
</dbReference>